<dbReference type="SMART" id="SM00960">
    <property type="entry name" value="Robl_LC7"/>
    <property type="match status" value="1"/>
</dbReference>
<dbReference type="InterPro" id="IPR053141">
    <property type="entry name" value="Mycobact_SerProt_Inhib_Rv3364c"/>
</dbReference>
<reference evidence="2" key="1">
    <citation type="submission" date="2023-02" db="EMBL/GenBank/DDBJ databases">
        <title>Nocardiopsis ansamitocini NBRC 112285.</title>
        <authorList>
            <person name="Ichikawa N."/>
            <person name="Sato H."/>
            <person name="Tonouchi N."/>
        </authorList>
    </citation>
    <scope>NUCLEOTIDE SEQUENCE</scope>
    <source>
        <strain evidence="2">NBRC 112285</strain>
    </source>
</reference>
<feature type="domain" description="Roadblock/LAMTOR2" evidence="1">
    <location>
        <begin position="7"/>
        <end position="95"/>
    </location>
</feature>
<organism evidence="2 3">
    <name type="scientific">Nocardiopsis ansamitocini</name>
    <dbReference type="NCBI Taxonomy" id="1670832"/>
    <lineage>
        <taxon>Bacteria</taxon>
        <taxon>Bacillati</taxon>
        <taxon>Actinomycetota</taxon>
        <taxon>Actinomycetes</taxon>
        <taxon>Streptosporangiales</taxon>
        <taxon>Nocardiopsidaceae</taxon>
        <taxon>Nocardiopsis</taxon>
    </lineage>
</organism>
<dbReference type="InterPro" id="IPR004942">
    <property type="entry name" value="Roadblock/LAMTOR2_dom"/>
</dbReference>
<dbReference type="Pfam" id="PF03259">
    <property type="entry name" value="Robl_LC7"/>
    <property type="match status" value="1"/>
</dbReference>
<evidence type="ECO:0000259" key="1">
    <source>
        <dbReference type="SMART" id="SM00960"/>
    </source>
</evidence>
<evidence type="ECO:0000313" key="3">
    <source>
        <dbReference type="Proteomes" id="UP001165092"/>
    </source>
</evidence>
<gene>
    <name evidence="2" type="ORF">Nans01_31900</name>
</gene>
<protein>
    <submittedName>
        <fullName evidence="2">Dynein regulation protein LC7</fullName>
    </submittedName>
</protein>
<keyword evidence="3" id="KW-1185">Reference proteome</keyword>
<name>A0A9W6P7D4_9ACTN</name>
<sequence>MSQEAIVLELAGLRGRVMGVTDSVVSAADGLLVASDTDGVQPQSLAALAAAALGLGKRTSSEVGMGTLREVVTRCQGGYVVIYAVGVEALLVVMGDEGMDTATLRRESRRTVERIGEILEVTPAV</sequence>
<dbReference type="PANTHER" id="PTHR36222">
    <property type="entry name" value="SERINE PROTEASE INHIBITOR RV3364C"/>
    <property type="match status" value="1"/>
</dbReference>
<comment type="caution">
    <text evidence="2">The sequence shown here is derived from an EMBL/GenBank/DDBJ whole genome shotgun (WGS) entry which is preliminary data.</text>
</comment>
<dbReference type="Gene3D" id="3.30.450.30">
    <property type="entry name" value="Dynein light chain 2a, cytoplasmic"/>
    <property type="match status" value="1"/>
</dbReference>
<dbReference type="PANTHER" id="PTHR36222:SF1">
    <property type="entry name" value="SERINE PROTEASE INHIBITOR RV3364C"/>
    <property type="match status" value="1"/>
</dbReference>
<proteinExistence type="predicted"/>
<dbReference type="AlphaFoldDB" id="A0A9W6P7D4"/>
<accession>A0A9W6P7D4</accession>
<dbReference type="SUPFAM" id="SSF103196">
    <property type="entry name" value="Roadblock/LC7 domain"/>
    <property type="match status" value="1"/>
</dbReference>
<evidence type="ECO:0000313" key="2">
    <source>
        <dbReference type="EMBL" id="GLU48839.1"/>
    </source>
</evidence>
<dbReference type="RefSeq" id="WP_285760310.1">
    <property type="nucleotide sequence ID" value="NZ_BSQG01000005.1"/>
</dbReference>
<dbReference type="Proteomes" id="UP001165092">
    <property type="component" value="Unassembled WGS sequence"/>
</dbReference>
<dbReference type="EMBL" id="BSQG01000005">
    <property type="protein sequence ID" value="GLU48839.1"/>
    <property type="molecule type" value="Genomic_DNA"/>
</dbReference>